<dbReference type="CTD" id="20200316"/>
<dbReference type="EMBL" id="KB097571">
    <property type="protein sequence ID" value="ESN94214.1"/>
    <property type="molecule type" value="Genomic_DNA"/>
</dbReference>
<reference evidence="3" key="1">
    <citation type="submission" date="2012-12" db="EMBL/GenBank/DDBJ databases">
        <authorList>
            <person name="Hellsten U."/>
            <person name="Grimwood J."/>
            <person name="Chapman J.A."/>
            <person name="Shapiro H."/>
            <person name="Aerts A."/>
            <person name="Otillar R.P."/>
            <person name="Terry A.Y."/>
            <person name="Boore J.L."/>
            <person name="Simakov O."/>
            <person name="Marletaz F."/>
            <person name="Cho S.-J."/>
            <person name="Edsinger-Gonzales E."/>
            <person name="Havlak P."/>
            <person name="Kuo D.-H."/>
            <person name="Larsson T."/>
            <person name="Lv J."/>
            <person name="Arendt D."/>
            <person name="Savage R."/>
            <person name="Osoegawa K."/>
            <person name="de Jong P."/>
            <person name="Lindberg D.R."/>
            <person name="Seaver E.C."/>
            <person name="Weisblat D.A."/>
            <person name="Putnam N.H."/>
            <person name="Grigoriev I.V."/>
            <person name="Rokhsar D.S."/>
        </authorList>
    </citation>
    <scope>NUCLEOTIDE SEQUENCE</scope>
</reference>
<accession>T1EUR6</accession>
<dbReference type="Proteomes" id="UP000015101">
    <property type="component" value="Unassembled WGS sequence"/>
</dbReference>
<gene>
    <name evidence="2" type="primary">20200316</name>
    <name evidence="1" type="ORF">HELRODRAFT_164011</name>
</gene>
<dbReference type="PANTHER" id="PTHR44444:SF6">
    <property type="entry name" value="LAMININ G DOMAIN-CONTAINING PROTEIN"/>
    <property type="match status" value="1"/>
</dbReference>
<dbReference type="PANTHER" id="PTHR44444">
    <property type="entry name" value="PROTEIN SEL-1 HOMOLOG 3"/>
    <property type="match status" value="1"/>
</dbReference>
<name>T1EUR6_HELRO</name>
<reference evidence="2" key="3">
    <citation type="submission" date="2015-06" db="UniProtKB">
        <authorList>
            <consortium name="EnsemblMetazoa"/>
        </authorList>
    </citation>
    <scope>IDENTIFICATION</scope>
</reference>
<dbReference type="EMBL" id="AMQM01001516">
    <property type="status" value="NOT_ANNOTATED_CDS"/>
    <property type="molecule type" value="Genomic_DNA"/>
</dbReference>
<dbReference type="RefSeq" id="XP_009027322.1">
    <property type="nucleotide sequence ID" value="XM_009029074.1"/>
</dbReference>
<evidence type="ECO:0000313" key="2">
    <source>
        <dbReference type="EnsemblMetazoa" id="HelroP164011"/>
    </source>
</evidence>
<dbReference type="STRING" id="6412.T1EUR6"/>
<dbReference type="OrthoDB" id="272077at2759"/>
<dbReference type="AlphaFoldDB" id="T1EUR6"/>
<reference evidence="1 3" key="2">
    <citation type="journal article" date="2013" name="Nature">
        <title>Insights into bilaterian evolution from three spiralian genomes.</title>
        <authorList>
            <person name="Simakov O."/>
            <person name="Marletaz F."/>
            <person name="Cho S.J."/>
            <person name="Edsinger-Gonzales E."/>
            <person name="Havlak P."/>
            <person name="Hellsten U."/>
            <person name="Kuo D.H."/>
            <person name="Larsson T."/>
            <person name="Lv J."/>
            <person name="Arendt D."/>
            <person name="Savage R."/>
            <person name="Osoegawa K."/>
            <person name="de Jong P."/>
            <person name="Grimwood J."/>
            <person name="Chapman J.A."/>
            <person name="Shapiro H."/>
            <person name="Aerts A."/>
            <person name="Otillar R.P."/>
            <person name="Terry A.Y."/>
            <person name="Boore J.L."/>
            <person name="Grigoriev I.V."/>
            <person name="Lindberg D.R."/>
            <person name="Seaver E.C."/>
            <person name="Weisblat D.A."/>
            <person name="Putnam N.H."/>
            <person name="Rokhsar D.S."/>
        </authorList>
    </citation>
    <scope>NUCLEOTIDE SEQUENCE</scope>
</reference>
<evidence type="ECO:0000313" key="3">
    <source>
        <dbReference type="Proteomes" id="UP000015101"/>
    </source>
</evidence>
<sequence>MANHKSNQWDKLRRAGAFLFYVKRPFMWFKVSSETKSNVSVFRLIKRCSPSYEAKNKVLTVKLPRYVAYKPSQVNKFSVHLDSSAYARVWLAPTHKKWLTFNLAKVSDEKKLAVESAFARSERIADVCYEWWLDVMNKLPYAPVCSAEEEVATILSYPLALTGQRVGLVKQFKPYSNKVLNQKRIKEIFEPKQFKIKEINKCTITDSDLTTSTTIDTTPLLEILFGI</sequence>
<keyword evidence="3" id="KW-1185">Reference proteome</keyword>
<dbReference type="InParanoid" id="T1EUR6"/>
<dbReference type="GeneID" id="20200316"/>
<proteinExistence type="predicted"/>
<dbReference type="KEGG" id="hro:HELRODRAFT_164011"/>
<organism evidence="2 3">
    <name type="scientific">Helobdella robusta</name>
    <name type="common">Californian leech</name>
    <dbReference type="NCBI Taxonomy" id="6412"/>
    <lineage>
        <taxon>Eukaryota</taxon>
        <taxon>Metazoa</taxon>
        <taxon>Spiralia</taxon>
        <taxon>Lophotrochozoa</taxon>
        <taxon>Annelida</taxon>
        <taxon>Clitellata</taxon>
        <taxon>Hirudinea</taxon>
        <taxon>Rhynchobdellida</taxon>
        <taxon>Glossiphoniidae</taxon>
        <taxon>Helobdella</taxon>
    </lineage>
</organism>
<protein>
    <submittedName>
        <fullName evidence="1 2">Uncharacterized protein</fullName>
    </submittedName>
</protein>
<dbReference type="InterPro" id="IPR042756">
    <property type="entry name" value="Sel-1L3"/>
</dbReference>
<evidence type="ECO:0000313" key="1">
    <source>
        <dbReference type="EMBL" id="ESN94214.1"/>
    </source>
</evidence>
<dbReference type="EnsemblMetazoa" id="HelroT164011">
    <property type="protein sequence ID" value="HelroP164011"/>
    <property type="gene ID" value="HelroG164011"/>
</dbReference>
<dbReference type="HOGENOM" id="CLU_1220856_0_0_1"/>